<evidence type="ECO:0000313" key="2">
    <source>
        <dbReference type="Proteomes" id="UP001419268"/>
    </source>
</evidence>
<dbReference type="AlphaFoldDB" id="A0AAP0EV14"/>
<organism evidence="1 2">
    <name type="scientific">Stephania cephalantha</name>
    <dbReference type="NCBI Taxonomy" id="152367"/>
    <lineage>
        <taxon>Eukaryota</taxon>
        <taxon>Viridiplantae</taxon>
        <taxon>Streptophyta</taxon>
        <taxon>Embryophyta</taxon>
        <taxon>Tracheophyta</taxon>
        <taxon>Spermatophyta</taxon>
        <taxon>Magnoliopsida</taxon>
        <taxon>Ranunculales</taxon>
        <taxon>Menispermaceae</taxon>
        <taxon>Menispermoideae</taxon>
        <taxon>Cissampelideae</taxon>
        <taxon>Stephania</taxon>
    </lineage>
</organism>
<keyword evidence="2" id="KW-1185">Reference proteome</keyword>
<name>A0AAP0EV14_9MAGN</name>
<reference evidence="1 2" key="1">
    <citation type="submission" date="2024-01" db="EMBL/GenBank/DDBJ databases">
        <title>Genome assemblies of Stephania.</title>
        <authorList>
            <person name="Yang L."/>
        </authorList>
    </citation>
    <scope>NUCLEOTIDE SEQUENCE [LARGE SCALE GENOMIC DNA]</scope>
    <source>
        <strain evidence="1">JXDWG</strain>
        <tissue evidence="1">Leaf</tissue>
    </source>
</reference>
<proteinExistence type="predicted"/>
<dbReference type="Proteomes" id="UP001419268">
    <property type="component" value="Unassembled WGS sequence"/>
</dbReference>
<dbReference type="EMBL" id="JBBNAG010000010">
    <property type="protein sequence ID" value="KAK9100206.1"/>
    <property type="molecule type" value="Genomic_DNA"/>
</dbReference>
<comment type="caution">
    <text evidence="1">The sequence shown here is derived from an EMBL/GenBank/DDBJ whole genome shotgun (WGS) entry which is preliminary data.</text>
</comment>
<accession>A0AAP0EV14</accession>
<protein>
    <submittedName>
        <fullName evidence="1">Uncharacterized protein</fullName>
    </submittedName>
</protein>
<sequence>MSTSIGMVVIRGNSVVMIEALDPVAKTQYSLNFIWILSCSISYSSSIDIYLDDEIQLSP</sequence>
<gene>
    <name evidence="1" type="ORF">Scep_023636</name>
</gene>
<evidence type="ECO:0000313" key="1">
    <source>
        <dbReference type="EMBL" id="KAK9100206.1"/>
    </source>
</evidence>